<reference evidence="2" key="1">
    <citation type="submission" date="2019-05" db="EMBL/GenBank/DDBJ databases">
        <title>The de novo reference genome and transcriptome assemblies of the wild tomato species Solanum chilense.</title>
        <authorList>
            <person name="Stam R."/>
            <person name="Nosenko T."/>
            <person name="Hoerger A.C."/>
            <person name="Stephan W."/>
            <person name="Seidel M.A."/>
            <person name="Kuhn J.M.M."/>
            <person name="Haberer G."/>
            <person name="Tellier A."/>
        </authorList>
    </citation>
    <scope>NUCLEOTIDE SEQUENCE</scope>
    <source>
        <tissue evidence="2">Mature leaves</tissue>
    </source>
</reference>
<comment type="caution">
    <text evidence="2">The sequence shown here is derived from an EMBL/GenBank/DDBJ whole genome shotgun (WGS) entry which is preliminary data.</text>
</comment>
<name>A0A6N2CD70_SOLCI</name>
<evidence type="ECO:0000259" key="1">
    <source>
        <dbReference type="Pfam" id="PF00179"/>
    </source>
</evidence>
<dbReference type="EMBL" id="RXGB01000211">
    <property type="protein sequence ID" value="TMX04566.1"/>
    <property type="molecule type" value="Genomic_DNA"/>
</dbReference>
<dbReference type="Gene3D" id="3.10.110.10">
    <property type="entry name" value="Ubiquitin Conjugating Enzyme"/>
    <property type="match status" value="1"/>
</dbReference>
<accession>A0A6N2CD70</accession>
<sequence length="100" mass="11244">MPEALELNSVTGVILYYITRVVEKLVFSSPDAGATKVPSIYPREPPKVKCKTKSNICLNILKRRLKPVLNINTISHGLYLRFTEPNHEDPLNLEAAAVER</sequence>
<gene>
    <name evidence="2" type="ORF">EJD97_007589</name>
</gene>
<protein>
    <recommendedName>
        <fullName evidence="1">UBC core domain-containing protein</fullName>
    </recommendedName>
</protein>
<dbReference type="AlphaFoldDB" id="A0A6N2CD70"/>
<dbReference type="SUPFAM" id="SSF54495">
    <property type="entry name" value="UBC-like"/>
    <property type="match status" value="1"/>
</dbReference>
<proteinExistence type="predicted"/>
<dbReference type="InterPro" id="IPR000608">
    <property type="entry name" value="UBC"/>
</dbReference>
<organism evidence="2">
    <name type="scientific">Solanum chilense</name>
    <name type="common">Tomato</name>
    <name type="synonym">Lycopersicon chilense</name>
    <dbReference type="NCBI Taxonomy" id="4083"/>
    <lineage>
        <taxon>Eukaryota</taxon>
        <taxon>Viridiplantae</taxon>
        <taxon>Streptophyta</taxon>
        <taxon>Embryophyta</taxon>
        <taxon>Tracheophyta</taxon>
        <taxon>Spermatophyta</taxon>
        <taxon>Magnoliopsida</taxon>
        <taxon>eudicotyledons</taxon>
        <taxon>Gunneridae</taxon>
        <taxon>Pentapetalae</taxon>
        <taxon>asterids</taxon>
        <taxon>lamiids</taxon>
        <taxon>Solanales</taxon>
        <taxon>Solanaceae</taxon>
        <taxon>Solanoideae</taxon>
        <taxon>Solaneae</taxon>
        <taxon>Solanum</taxon>
        <taxon>Solanum subgen. Lycopersicon</taxon>
    </lineage>
</organism>
<evidence type="ECO:0000313" key="2">
    <source>
        <dbReference type="EMBL" id="TMX04566.1"/>
    </source>
</evidence>
<dbReference type="InterPro" id="IPR016135">
    <property type="entry name" value="UBQ-conjugating_enzyme/RWD"/>
</dbReference>
<dbReference type="Pfam" id="PF00179">
    <property type="entry name" value="UQ_con"/>
    <property type="match status" value="1"/>
</dbReference>
<feature type="domain" description="UBC core" evidence="1">
    <location>
        <begin position="36"/>
        <end position="97"/>
    </location>
</feature>